<dbReference type="EMBL" id="GBEZ01012890">
    <property type="protein sequence ID" value="JAC73043.1"/>
    <property type="molecule type" value="Transcribed_RNA"/>
</dbReference>
<feature type="non-terminal residue" evidence="2">
    <location>
        <position position="84"/>
    </location>
</feature>
<reference evidence="2" key="1">
    <citation type="submission" date="2014-05" db="EMBL/GenBank/DDBJ databases">
        <title>The transcriptome of the halophilic microalga Tetraselmis sp. GSL018 isolated from the Great Salt Lake, Utah.</title>
        <authorList>
            <person name="Jinkerson R.E."/>
            <person name="D'Adamo S."/>
            <person name="Posewitz M.C."/>
        </authorList>
    </citation>
    <scope>NUCLEOTIDE SEQUENCE</scope>
    <source>
        <strain evidence="2">GSL018</strain>
    </source>
</reference>
<gene>
    <name evidence="2" type="ORF">TSPGSL018_29874</name>
</gene>
<evidence type="ECO:0000313" key="2">
    <source>
        <dbReference type="EMBL" id="JAC73043.1"/>
    </source>
</evidence>
<dbReference type="AlphaFoldDB" id="A0A061RM23"/>
<evidence type="ECO:0000256" key="1">
    <source>
        <dbReference type="SAM" id="MobiDB-lite"/>
    </source>
</evidence>
<accession>A0A061RM23</accession>
<feature type="compositionally biased region" description="Basic residues" evidence="1">
    <location>
        <begin position="42"/>
        <end position="55"/>
    </location>
</feature>
<name>A0A061RM23_9CHLO</name>
<organism evidence="2">
    <name type="scientific">Tetraselmis sp. GSL018</name>
    <dbReference type="NCBI Taxonomy" id="582737"/>
    <lineage>
        <taxon>Eukaryota</taxon>
        <taxon>Viridiplantae</taxon>
        <taxon>Chlorophyta</taxon>
        <taxon>core chlorophytes</taxon>
        <taxon>Chlorodendrophyceae</taxon>
        <taxon>Chlorodendrales</taxon>
        <taxon>Chlorodendraceae</taxon>
        <taxon>Tetraselmis</taxon>
    </lineage>
</organism>
<sequence>AWCSGQCLACRRVGWDMVDAVLVGGQSPHTSTHTKTKEERKQRHKARYEKRKKNQCRNEKPSRGAPGGGRALASSLLDSVSQRR</sequence>
<feature type="region of interest" description="Disordered" evidence="1">
    <location>
        <begin position="24"/>
        <end position="84"/>
    </location>
</feature>
<proteinExistence type="predicted"/>
<protein>
    <submittedName>
        <fullName evidence="2">Uncharacterized protein</fullName>
    </submittedName>
</protein>
<feature type="non-terminal residue" evidence="2">
    <location>
        <position position="1"/>
    </location>
</feature>